<evidence type="ECO:0000256" key="1">
    <source>
        <dbReference type="ARBA" id="ARBA00022737"/>
    </source>
</evidence>
<dbReference type="InterPro" id="IPR011047">
    <property type="entry name" value="Quinoprotein_ADH-like_sf"/>
</dbReference>
<dbReference type="SMART" id="SM00320">
    <property type="entry name" value="WD40"/>
    <property type="match status" value="4"/>
</dbReference>
<dbReference type="InterPro" id="IPR036322">
    <property type="entry name" value="WD40_repeat_dom_sf"/>
</dbReference>
<dbReference type="SUPFAM" id="SSF50978">
    <property type="entry name" value="WD40 repeat-like"/>
    <property type="match status" value="1"/>
</dbReference>
<dbReference type="PROSITE" id="PS50082">
    <property type="entry name" value="WD_REPEATS_2"/>
    <property type="match status" value="1"/>
</dbReference>
<dbReference type="SUPFAM" id="SSF50998">
    <property type="entry name" value="Quinoprotein alcohol dehydrogenase-like"/>
    <property type="match status" value="1"/>
</dbReference>
<name>A0A4E9EGC5_GIBZA</name>
<sequence length="1484" mass="167488">MEALGVAASVIAVVDISVKLLQVCSNYAKEIKHAEAEIKDLRHEVANLHDTATKVKTLIEGPQGAKLTASQDFAHIVKECLDILTEVGRKLQPSSKRGFRRLGFKSLKWPFQSEDVHRTIGRINRCHNSLSLVLQVDGIALQLEAGLKLDNVGTQISKAHSKLDKFDDSVILSALPIAASAAYNSQAEEENSFCLKATRSELLQDIDDWFNDDKTETIFWLQGMAGTGKSTIARTVAKRWDEQNCLAASFFFKRGGGDRGNLSCFYTTIASQLATCNPSLASSIKLAIDQDSFVTSKMAEEQFDKLILQPILRMQQSNKQTIAIVIDALDECDGDESIRRLINIFTRTKLASNVSVRVLITSRPELHIRLGFRAVVGSYQDFVLHEIPQDIIKRDIRIFFTEKLDKILKEYNVLVEDHRKLPDTWPGPEKTEALVEKAVPLFIFAATVCRFLSQRRSASPDAQLQKVLAFETKSQESKMNATYQPTLEQQLEDLSLREQDEVVANFHQVVGTIILLETPLSVPALTKIIDVSEDSVYHRLDVLHSVLKYPKTTETPIRMLHLSFRDFLLDPEKMGNNRFWIDEEETHDRIASGCLRILNSSLKEDICNLVAPGTSRSGVPESRIASCISADLEYACRYWVIHLGRAPQSASISADVLLFLERHLLHFLECLSLIGRLSELYGMITILQGSMRKTDSLKLSNLLIDVHRFVQMNFTIIDQHPLQLYSSLCCAIPSESLLHPIFTKNRPAWILRLPVPSTNWDQHQHVLEGHKAAIIGGSFSPDNTHMASLSADGNLRVWRLDTGECIRELWIGEVSPHGGIPVTITDKPFFISTTIEQQLRLWSGETAELVGQYESLSFLPRRPQFSSCAQYCAFIDISNHVVVLHMKSISNLRHIVLQDSQLLHESPYTTRRQLEFSPDSRHLAVFSCERDGESFVWDIPSGVCIQKYNNSIIAEHIDRTHSFHAISVALCDNDSIMVAYGIDEEKTIWIRVMPSGEFIQALNGHAGIPNNARFLKKCTILGSSCLHGEFRTWNIETGQCLTQFLPFALSFHVLPSPNYQMACMFFKAQTIRLKSNSQRALPVKVKNDEDSMKRAALFDVILSKNKSLLAVVYESGMIRIWDVRTGDCVFRLGGDSFGRNFNEMPWLTPNFQYILFPTHETNIVLSMYSAAMGHLTYIPMSSFRYTTDEERMIWKRDIVISPNGELIALVYHDTVCVSKVDSCITMHTIEVPGQIRDFIFSRDSRLVTIVSFTYSDRDDIEDHGRTCLSIFDTEKAELVVWIKHRNRIRRILDIGSRSELFAFWETDCGYQVVMINIKSKDTVIQPLCLDNWLPGVDFNRDFTMCAWLIGGDGFTISSVLTGQAVTRLSTGFSFGRVNFTTRSDVMSTNLGDIQLQPQKVITKSVDHYDRVGLGLSGDKAWITWNNSKLFWLPPAIRPKGHQSDAGHFVEVSGSTVMILSSSGMVVFFIFDVDYLRRNALSFTA</sequence>
<dbReference type="PANTHER" id="PTHR10039:SF17">
    <property type="entry name" value="FUNGAL STAND N-TERMINAL GOODBYE DOMAIN-CONTAINING PROTEIN-RELATED"/>
    <property type="match status" value="1"/>
</dbReference>
<feature type="domain" description="NACHT" evidence="4">
    <location>
        <begin position="217"/>
        <end position="364"/>
    </location>
</feature>
<protein>
    <recommendedName>
        <fullName evidence="4">NACHT domain-containing protein</fullName>
    </recommendedName>
</protein>
<feature type="repeat" description="WD" evidence="2">
    <location>
        <begin position="767"/>
        <end position="808"/>
    </location>
</feature>
<evidence type="ECO:0000313" key="5">
    <source>
        <dbReference type="EMBL" id="VIO61810.1"/>
    </source>
</evidence>
<evidence type="ECO:0000256" key="2">
    <source>
        <dbReference type="PROSITE-ProRule" id="PRU00221"/>
    </source>
</evidence>
<dbReference type="SUPFAM" id="SSF52540">
    <property type="entry name" value="P-loop containing nucleoside triphosphate hydrolases"/>
    <property type="match status" value="1"/>
</dbReference>
<dbReference type="PROSITE" id="PS50294">
    <property type="entry name" value="WD_REPEATS_REGION"/>
    <property type="match status" value="1"/>
</dbReference>
<dbReference type="InterPro" id="IPR027417">
    <property type="entry name" value="P-loop_NTPase"/>
</dbReference>
<dbReference type="EMBL" id="CAAKMV010000153">
    <property type="protein sequence ID" value="VIO61810.1"/>
    <property type="molecule type" value="Genomic_DNA"/>
</dbReference>
<keyword evidence="2" id="KW-0853">WD repeat</keyword>
<keyword evidence="3" id="KW-0175">Coiled coil</keyword>
<dbReference type="Gene3D" id="2.130.10.10">
    <property type="entry name" value="YVTN repeat-like/Quinoprotein amine dehydrogenase"/>
    <property type="match status" value="3"/>
</dbReference>
<gene>
    <name evidence="5" type="ORF">FUG_LOCUS452801</name>
</gene>
<evidence type="ECO:0000259" key="4">
    <source>
        <dbReference type="PROSITE" id="PS50837"/>
    </source>
</evidence>
<evidence type="ECO:0000256" key="3">
    <source>
        <dbReference type="SAM" id="Coils"/>
    </source>
</evidence>
<dbReference type="PROSITE" id="PS50837">
    <property type="entry name" value="NACHT"/>
    <property type="match status" value="1"/>
</dbReference>
<dbReference type="InterPro" id="IPR015943">
    <property type="entry name" value="WD40/YVTN_repeat-like_dom_sf"/>
</dbReference>
<feature type="coiled-coil region" evidence="3">
    <location>
        <begin position="24"/>
        <end position="51"/>
    </location>
</feature>
<dbReference type="Pfam" id="PF00400">
    <property type="entry name" value="WD40"/>
    <property type="match status" value="1"/>
</dbReference>
<proteinExistence type="predicted"/>
<dbReference type="InterPro" id="IPR001680">
    <property type="entry name" value="WD40_rpt"/>
</dbReference>
<dbReference type="Pfam" id="PF24883">
    <property type="entry name" value="NPHP3_N"/>
    <property type="match status" value="1"/>
</dbReference>
<dbReference type="Gene3D" id="3.40.50.300">
    <property type="entry name" value="P-loop containing nucleotide triphosphate hydrolases"/>
    <property type="match status" value="1"/>
</dbReference>
<accession>A0A4E9EGC5</accession>
<dbReference type="InterPro" id="IPR056884">
    <property type="entry name" value="NPHP3-like_N"/>
</dbReference>
<organism evidence="5">
    <name type="scientific">Gibberella zeae</name>
    <name type="common">Wheat head blight fungus</name>
    <name type="synonym">Fusarium graminearum</name>
    <dbReference type="NCBI Taxonomy" id="5518"/>
    <lineage>
        <taxon>Eukaryota</taxon>
        <taxon>Fungi</taxon>
        <taxon>Dikarya</taxon>
        <taxon>Ascomycota</taxon>
        <taxon>Pezizomycotina</taxon>
        <taxon>Sordariomycetes</taxon>
        <taxon>Hypocreomycetidae</taxon>
        <taxon>Hypocreales</taxon>
        <taxon>Nectriaceae</taxon>
        <taxon>Fusarium</taxon>
    </lineage>
</organism>
<reference evidence="5" key="1">
    <citation type="submission" date="2019-04" db="EMBL/GenBank/DDBJ databases">
        <authorList>
            <person name="Melise S."/>
            <person name="Noan J."/>
            <person name="Okalmin O."/>
        </authorList>
    </citation>
    <scope>NUCLEOTIDE SEQUENCE</scope>
    <source>
        <strain evidence="5">FN9</strain>
    </source>
</reference>
<dbReference type="InterPro" id="IPR007111">
    <property type="entry name" value="NACHT_NTPase"/>
</dbReference>
<dbReference type="PANTHER" id="PTHR10039">
    <property type="entry name" value="AMELOGENIN"/>
    <property type="match status" value="1"/>
</dbReference>
<keyword evidence="1" id="KW-0677">Repeat</keyword>